<dbReference type="CDD" id="cd13230">
    <property type="entry name" value="PH1_SSRP1-like"/>
    <property type="match status" value="1"/>
</dbReference>
<evidence type="ECO:0000256" key="1">
    <source>
        <dbReference type="ARBA" id="ARBA00010060"/>
    </source>
</evidence>
<dbReference type="InterPro" id="IPR038167">
    <property type="entry name" value="SSRP1_sf"/>
</dbReference>
<evidence type="ECO:0000256" key="13">
    <source>
        <dbReference type="SAM" id="MobiDB-lite"/>
    </source>
</evidence>
<evidence type="ECO:0000256" key="4">
    <source>
        <dbReference type="ARBA" id="ARBA00022705"/>
    </source>
</evidence>
<keyword evidence="4 12" id="KW-0235">DNA replication</keyword>
<evidence type="ECO:0000256" key="7">
    <source>
        <dbReference type="ARBA" id="ARBA00023163"/>
    </source>
</evidence>
<dbReference type="EMBL" id="AOGT01000023">
    <property type="protein sequence ID" value="EMG51054.1"/>
    <property type="molecule type" value="Genomic_DNA"/>
</dbReference>
<dbReference type="GO" id="GO:0042393">
    <property type="term" value="F:histone binding"/>
    <property type="evidence" value="ECO:0007669"/>
    <property type="project" value="TreeGrafter"/>
</dbReference>
<evidence type="ECO:0000256" key="10">
    <source>
        <dbReference type="ARBA" id="ARBA00025370"/>
    </source>
</evidence>
<dbReference type="STRING" id="1245528.M3K869"/>
<dbReference type="GO" id="GO:0006281">
    <property type="term" value="P:DNA repair"/>
    <property type="evidence" value="ECO:0007669"/>
    <property type="project" value="UniProtKB-KW"/>
</dbReference>
<keyword evidence="8 12" id="KW-0234">DNA repair</keyword>
<dbReference type="SUPFAM" id="SSF50729">
    <property type="entry name" value="PH domain-like"/>
    <property type="match status" value="1"/>
</dbReference>
<evidence type="ECO:0000256" key="12">
    <source>
        <dbReference type="RuleBase" id="RU364013"/>
    </source>
</evidence>
<dbReference type="eggNOG" id="KOG0526">
    <property type="taxonomic scope" value="Eukaryota"/>
</dbReference>
<evidence type="ECO:0000256" key="11">
    <source>
        <dbReference type="ARBA" id="ARBA00063925"/>
    </source>
</evidence>
<evidence type="ECO:0000256" key="3">
    <source>
        <dbReference type="ARBA" id="ARBA00022454"/>
    </source>
</evidence>
<keyword evidence="16" id="KW-1185">Reference proteome</keyword>
<feature type="region of interest" description="Disordered" evidence="13">
    <location>
        <begin position="681"/>
        <end position="754"/>
    </location>
</feature>
<keyword evidence="5 12" id="KW-0227">DNA damage</keyword>
<feature type="domain" description="Histone chaperone RTT106/FACT complex subunit SPT16-like middle" evidence="14">
    <location>
        <begin position="578"/>
        <end position="672"/>
    </location>
</feature>
<dbReference type="Pfam" id="PF03531">
    <property type="entry name" value="SSrecog"/>
    <property type="match status" value="1"/>
</dbReference>
<dbReference type="GO" id="GO:0003677">
    <property type="term" value="F:DNA binding"/>
    <property type="evidence" value="ECO:0007669"/>
    <property type="project" value="InterPro"/>
</dbReference>
<dbReference type="GO" id="GO:0006260">
    <property type="term" value="P:DNA replication"/>
    <property type="evidence" value="ECO:0007669"/>
    <property type="project" value="UniProtKB-KW"/>
</dbReference>
<dbReference type="FunFam" id="2.30.29.30:FF:000098">
    <property type="entry name" value="Fact complex subunit ssrp1"/>
    <property type="match status" value="1"/>
</dbReference>
<keyword evidence="9 12" id="KW-0539">Nucleus</keyword>
<comment type="subcellular location">
    <subcellularLocation>
        <location evidence="12">Nucleus</location>
    </subcellularLocation>
    <subcellularLocation>
        <location evidence="12">Chromosome</location>
    </subcellularLocation>
</comment>
<dbReference type="CDD" id="cd13229">
    <property type="entry name" value="PH_TFIIH"/>
    <property type="match status" value="1"/>
</dbReference>
<dbReference type="GO" id="GO:0035101">
    <property type="term" value="C:FACT complex"/>
    <property type="evidence" value="ECO:0007669"/>
    <property type="project" value="TreeGrafter"/>
</dbReference>
<evidence type="ECO:0000256" key="2">
    <source>
        <dbReference type="ARBA" id="ARBA00014978"/>
    </source>
</evidence>
<dbReference type="OMA" id="KNEHGIT"/>
<feature type="compositionally biased region" description="Polar residues" evidence="13">
    <location>
        <begin position="1"/>
        <end position="14"/>
    </location>
</feature>
<gene>
    <name evidence="15" type="ORF">G210_3847</name>
</gene>
<evidence type="ECO:0000313" key="15">
    <source>
        <dbReference type="EMBL" id="EMG51054.1"/>
    </source>
</evidence>
<dbReference type="InterPro" id="IPR035417">
    <property type="entry name" value="SSRP1/POB3_N"/>
</dbReference>
<dbReference type="PANTHER" id="PTHR45849">
    <property type="entry name" value="FACT COMPLEX SUBUNIT SSRP1"/>
    <property type="match status" value="1"/>
</dbReference>
<dbReference type="HOGENOM" id="CLU_017374_3_0_1"/>
<dbReference type="GO" id="GO:0031491">
    <property type="term" value="F:nucleosome binding"/>
    <property type="evidence" value="ECO:0007669"/>
    <property type="project" value="TreeGrafter"/>
</dbReference>
<evidence type="ECO:0000259" key="14">
    <source>
        <dbReference type="SMART" id="SM01287"/>
    </source>
</evidence>
<comment type="caution">
    <text evidence="15">The sequence shown here is derived from an EMBL/GenBank/DDBJ whole genome shotgun (WGS) entry which is preliminary data.</text>
</comment>
<keyword evidence="6 12" id="KW-0805">Transcription regulation</keyword>
<dbReference type="InterPro" id="IPR024954">
    <property type="entry name" value="SSRP1_DD"/>
</dbReference>
<comment type="function">
    <text evidence="10 12">Component of the FACT complex, a general chromatin factor that acts to reorganize nucleosomes. The FACT complex is involved in multiple processes that require DNA as a template such as mRNA elongation, DNA replication and DNA repair. During transcription elongation the FACT complex acts as a histone chaperone that both destabilizes and restores nucleosomal structure. It facilitates the passage of RNA polymerase II and transcription by promoting the dissociation of one histone H2A-H2B dimer from the nucleosome, then subsequently promotes the reestablishment of the nucleosome following the passage of RNA polymerase II.</text>
</comment>
<dbReference type="Gene3D" id="2.30.29.220">
    <property type="entry name" value="Structure-specific recognition protein (SSRP1)"/>
    <property type="match status" value="1"/>
</dbReference>
<dbReference type="InterPro" id="IPR000969">
    <property type="entry name" value="SSRP1/POB3"/>
</dbReference>
<dbReference type="FunFam" id="2.30.29.150:FF:000001">
    <property type="entry name" value="Fact complex subunit ssrp1"/>
    <property type="match status" value="1"/>
</dbReference>
<comment type="subunit">
    <text evidence="11">Forms a stable heterodimer with SPT16. The SPT16-POB3 dimer weakly associates with multiple molecules of NHP6 to form the FACT complex.</text>
</comment>
<name>M3K869_CANMX</name>
<dbReference type="CDD" id="cd13231">
    <property type="entry name" value="PH2_SSRP1-like"/>
    <property type="match status" value="1"/>
</dbReference>
<evidence type="ECO:0000256" key="8">
    <source>
        <dbReference type="ARBA" id="ARBA00023204"/>
    </source>
</evidence>
<dbReference type="Pfam" id="PF17292">
    <property type="entry name" value="POB3_N"/>
    <property type="match status" value="1"/>
</dbReference>
<dbReference type="PRINTS" id="PR00887">
    <property type="entry name" value="SSRCOGNITION"/>
</dbReference>
<sequence>MSQSSPPSYLTITQPNPPDELKPLTRTIGPTIKALHKGAFSVYQTAGSLSPQLTITYLTIESSAVKLCKNLQYLITEIWKQDNIDSNNNNSNLSDQFMLGFDLQIRQLPYTGRDPINDTELTLMKEMYVDIFNHKKITNMAKGKAHRVVMKYIRDALAVEIMKKLEMKYGYVMPVSNESYVSNLLTLAVTLYYDRLKAFTPVANDGGNSKKKKKKKLSLKIYLNQSRTGGRMRIAESGLGWKANASANNNTNNNAQQQPFLLPREELLVAAWSRGSRGYELRVQTKNKGVVSLDGFDQDDFSKLKQELTRNFRINLEHKEHSLRGWNWGKTDLARNELIFNVNNKPSFEIPYENISNSNLTGKNEVAVEFNLDNNRYGDEIVEMRFYVPGTIENETVVKKESNGEIVEEEVVNETSAAQQFYEQLKDKADIGQVAGEAIVSFSDVLFLTPRGRYDIDMYPTSLRLRGKTYDYKIQYEQIERIFSLPKPDEAHHLIILQIDPPLRQGQTRYPFLVLQFVKDEETELELNVSEEDFEKKYKDRLKKTYDAPTNAVMAHCLRGLTERKLITPGAFQSRFLQAGVPCSVKASEGYLFPLDRCFLFVTKPTLYIPYSEISSVVMSRTGGGVSASRTFDLEVNVIGSNQSHIFGSIDREEQETIEKFCKEKGIKVKNEEKIAKQRLAKALQQEANDDDDDDADVDMGSAGDEDSEDDDDFKSGSESDVAEEFDSEAASSSSEDENMEDKDDRPPKKKAKN</sequence>
<dbReference type="InterPro" id="IPR050454">
    <property type="entry name" value="RTT106/SSRP1_HistChap/FACT"/>
</dbReference>
<comment type="similarity">
    <text evidence="1 12">Belongs to the SSRP1 family.</text>
</comment>
<dbReference type="Proteomes" id="UP000011777">
    <property type="component" value="Unassembled WGS sequence"/>
</dbReference>
<accession>M3K869</accession>
<dbReference type="InterPro" id="IPR011993">
    <property type="entry name" value="PH-like_dom_sf"/>
</dbReference>
<evidence type="ECO:0000313" key="16">
    <source>
        <dbReference type="Proteomes" id="UP000011777"/>
    </source>
</evidence>
<dbReference type="InterPro" id="IPR048993">
    <property type="entry name" value="SSRP1-like_PH1"/>
</dbReference>
<feature type="compositionally biased region" description="Acidic residues" evidence="13">
    <location>
        <begin position="688"/>
        <end position="713"/>
    </location>
</feature>
<keyword evidence="7 12" id="KW-0804">Transcription</keyword>
<reference evidence="15 16" key="1">
    <citation type="submission" date="2013-02" db="EMBL/GenBank/DDBJ databases">
        <title>Genome sequence of Candida maltosa Xu316, a potential industrial strain for xylitol and ethanol production.</title>
        <authorList>
            <person name="Yu J."/>
            <person name="Wang Q."/>
            <person name="Geng X."/>
            <person name="Bao W."/>
            <person name="He P."/>
            <person name="Cai J."/>
        </authorList>
    </citation>
    <scope>NUCLEOTIDE SEQUENCE [LARGE SCALE GENOMIC DNA]</scope>
    <source>
        <strain evidence="16">Xu316</strain>
    </source>
</reference>
<keyword evidence="3 12" id="KW-0158">Chromosome</keyword>
<dbReference type="Gene3D" id="2.30.29.150">
    <property type="match status" value="1"/>
</dbReference>
<protein>
    <recommendedName>
        <fullName evidence="2 12">FACT complex subunit POB3</fullName>
    </recommendedName>
</protein>
<dbReference type="SMART" id="SM01287">
    <property type="entry name" value="Rtt106"/>
    <property type="match status" value="1"/>
</dbReference>
<proteinExistence type="inferred from homology"/>
<dbReference type="Gene3D" id="2.30.29.30">
    <property type="entry name" value="Pleckstrin-homology domain (PH domain)/Phosphotyrosine-binding domain (PTB)"/>
    <property type="match status" value="2"/>
</dbReference>
<dbReference type="Pfam" id="PF08512">
    <property type="entry name" value="Rttp106-like_middle"/>
    <property type="match status" value="1"/>
</dbReference>
<dbReference type="OrthoDB" id="498543at2759"/>
<dbReference type="PANTHER" id="PTHR45849:SF1">
    <property type="entry name" value="FACT COMPLEX SUBUNIT SSRP1"/>
    <property type="match status" value="1"/>
</dbReference>
<evidence type="ECO:0000256" key="6">
    <source>
        <dbReference type="ARBA" id="ARBA00023015"/>
    </source>
</evidence>
<dbReference type="Pfam" id="PF21103">
    <property type="entry name" value="PH1_SSRP1-like"/>
    <property type="match status" value="1"/>
</dbReference>
<feature type="region of interest" description="Disordered" evidence="13">
    <location>
        <begin position="1"/>
        <end position="22"/>
    </location>
</feature>
<evidence type="ECO:0000256" key="9">
    <source>
        <dbReference type="ARBA" id="ARBA00023242"/>
    </source>
</evidence>
<dbReference type="AlphaFoldDB" id="M3K869"/>
<evidence type="ECO:0000256" key="5">
    <source>
        <dbReference type="ARBA" id="ARBA00022763"/>
    </source>
</evidence>
<dbReference type="InterPro" id="IPR013719">
    <property type="entry name" value="RTT106/SPT16-like_middle_dom"/>
</dbReference>
<organism evidence="15 16">
    <name type="scientific">Candida maltosa (strain Xu316)</name>
    <name type="common">Yeast</name>
    <dbReference type="NCBI Taxonomy" id="1245528"/>
    <lineage>
        <taxon>Eukaryota</taxon>
        <taxon>Fungi</taxon>
        <taxon>Dikarya</taxon>
        <taxon>Ascomycota</taxon>
        <taxon>Saccharomycotina</taxon>
        <taxon>Pichiomycetes</taxon>
        <taxon>Debaryomycetaceae</taxon>
        <taxon>Candida/Lodderomyces clade</taxon>
        <taxon>Candida</taxon>
    </lineage>
</organism>